<feature type="transmembrane region" description="Helical" evidence="8">
    <location>
        <begin position="280"/>
        <end position="301"/>
    </location>
</feature>
<evidence type="ECO:0000313" key="9">
    <source>
        <dbReference type="EMBL" id="OEH86920.1"/>
    </source>
</evidence>
<dbReference type="Proteomes" id="UP000095255">
    <property type="component" value="Unassembled WGS sequence"/>
</dbReference>
<feature type="transmembrane region" description="Helical" evidence="8">
    <location>
        <begin position="345"/>
        <end position="368"/>
    </location>
</feature>
<keyword evidence="5 8" id="KW-0812">Transmembrane</keyword>
<keyword evidence="3" id="KW-0813">Transport</keyword>
<feature type="transmembrane region" description="Helical" evidence="8">
    <location>
        <begin position="228"/>
        <end position="252"/>
    </location>
</feature>
<feature type="transmembrane region" description="Helical" evidence="8">
    <location>
        <begin position="97"/>
        <end position="115"/>
    </location>
</feature>
<reference evidence="9 10" key="1">
    <citation type="submission" date="2016-09" db="EMBL/GenBank/DDBJ databases">
        <title>Desulfuribacillus arsenicus sp. nov., an obligately anaerobic, dissimilatory arsenic- and antimonate-reducing bacterium isolated from anoxic sediments.</title>
        <authorList>
            <person name="Abin C.A."/>
            <person name="Hollibaugh J.T."/>
        </authorList>
    </citation>
    <scope>NUCLEOTIDE SEQUENCE [LARGE SCALE GENOMIC DNA]</scope>
    <source>
        <strain evidence="9 10">MLFW-2</strain>
    </source>
</reference>
<feature type="transmembrane region" description="Helical" evidence="8">
    <location>
        <begin position="127"/>
        <end position="145"/>
    </location>
</feature>
<evidence type="ECO:0000256" key="8">
    <source>
        <dbReference type="SAM" id="Phobius"/>
    </source>
</evidence>
<feature type="transmembrane region" description="Helical" evidence="8">
    <location>
        <begin position="21"/>
        <end position="38"/>
    </location>
</feature>
<evidence type="ECO:0000256" key="5">
    <source>
        <dbReference type="ARBA" id="ARBA00022692"/>
    </source>
</evidence>
<dbReference type="EMBL" id="MJAT01000001">
    <property type="protein sequence ID" value="OEH86920.1"/>
    <property type="molecule type" value="Genomic_DNA"/>
</dbReference>
<dbReference type="GO" id="GO:0009847">
    <property type="term" value="P:spore germination"/>
    <property type="evidence" value="ECO:0007669"/>
    <property type="project" value="InterPro"/>
</dbReference>
<dbReference type="AlphaFoldDB" id="A0A1E5L9V2"/>
<evidence type="ECO:0000256" key="3">
    <source>
        <dbReference type="ARBA" id="ARBA00022448"/>
    </source>
</evidence>
<dbReference type="GO" id="GO:0016020">
    <property type="term" value="C:membrane"/>
    <property type="evidence" value="ECO:0007669"/>
    <property type="project" value="UniProtKB-SubCell"/>
</dbReference>
<evidence type="ECO:0000313" key="10">
    <source>
        <dbReference type="Proteomes" id="UP000095255"/>
    </source>
</evidence>
<organism evidence="9 10">
    <name type="scientific">Desulfuribacillus stibiiarsenatis</name>
    <dbReference type="NCBI Taxonomy" id="1390249"/>
    <lineage>
        <taxon>Bacteria</taxon>
        <taxon>Bacillati</taxon>
        <taxon>Bacillota</taxon>
        <taxon>Desulfuribacillia</taxon>
        <taxon>Desulfuribacillales</taxon>
        <taxon>Desulfuribacillaceae</taxon>
        <taxon>Desulfuribacillus</taxon>
    </lineage>
</organism>
<dbReference type="PANTHER" id="PTHR34975:SF2">
    <property type="entry name" value="SPORE GERMINATION PROTEIN A2"/>
    <property type="match status" value="1"/>
</dbReference>
<name>A0A1E5L9V2_9FIRM</name>
<dbReference type="NCBIfam" id="TIGR00912">
    <property type="entry name" value="2A0309"/>
    <property type="match status" value="1"/>
</dbReference>
<keyword evidence="4" id="KW-0309">Germination</keyword>
<keyword evidence="7 8" id="KW-0472">Membrane</keyword>
<dbReference type="RefSeq" id="WP_069700798.1">
    <property type="nucleotide sequence ID" value="NZ_MJAT01000001.1"/>
</dbReference>
<dbReference type="STRING" id="1390249.BHU72_01270"/>
<comment type="subcellular location">
    <subcellularLocation>
        <location evidence="1">Membrane</location>
        <topology evidence="1">Multi-pass membrane protein</topology>
    </subcellularLocation>
</comment>
<comment type="caution">
    <text evidence="9">The sequence shown here is derived from an EMBL/GenBank/DDBJ whole genome shotgun (WGS) entry which is preliminary data.</text>
</comment>
<evidence type="ECO:0000256" key="1">
    <source>
        <dbReference type="ARBA" id="ARBA00004141"/>
    </source>
</evidence>
<evidence type="ECO:0000256" key="6">
    <source>
        <dbReference type="ARBA" id="ARBA00022989"/>
    </source>
</evidence>
<gene>
    <name evidence="9" type="ORF">BHU72_01270</name>
</gene>
<evidence type="ECO:0000256" key="4">
    <source>
        <dbReference type="ARBA" id="ARBA00022544"/>
    </source>
</evidence>
<keyword evidence="10" id="KW-1185">Reference proteome</keyword>
<sequence>MAIHRPLSSLEIEKGRIGYQQLFFLIITFIISTADIIPPQLLAEIAHEDAWISVLIATAMAAATAWIAAKLQLRIGRRNIADAADTLFGHILGRMVSFYYIFVFILLGGVALREINEVLLNVFLDSTPMTALAISMILLVAYGVHHKLEVFCRVNEILTPLGILTLILVILFNVTEIHFQYFLPIFYDGIMPSIYGAIILYCWLSQVSFIILMAGPHLRTIDSKLPQVGISAVLVVGVMLMLGVLAIAIFGAERTAQFQFPALEIVRNIDVFDFIQRLDAFILGIWVGGIAIKIIAIYYFACMTMSQWFRIRNINMTIAPVGLLTVLISILAFADMQSFVHFIRYYKPTFTIIATIGIPILMLIVSYWRKVNEMPIK</sequence>
<protein>
    <submittedName>
        <fullName evidence="9">Uncharacterized protein</fullName>
    </submittedName>
</protein>
<feature type="transmembrane region" description="Helical" evidence="8">
    <location>
        <begin position="313"/>
        <end position="333"/>
    </location>
</feature>
<dbReference type="Pfam" id="PF03845">
    <property type="entry name" value="Spore_permease"/>
    <property type="match status" value="1"/>
</dbReference>
<feature type="transmembrane region" description="Helical" evidence="8">
    <location>
        <begin position="50"/>
        <end position="69"/>
    </location>
</feature>
<keyword evidence="6 8" id="KW-1133">Transmembrane helix</keyword>
<evidence type="ECO:0000256" key="7">
    <source>
        <dbReference type="ARBA" id="ARBA00023136"/>
    </source>
</evidence>
<evidence type="ECO:0000256" key="2">
    <source>
        <dbReference type="ARBA" id="ARBA00007998"/>
    </source>
</evidence>
<accession>A0A1E5L9V2</accession>
<proteinExistence type="inferred from homology"/>
<feature type="transmembrane region" description="Helical" evidence="8">
    <location>
        <begin position="194"/>
        <end position="216"/>
    </location>
</feature>
<comment type="similarity">
    <text evidence="2">Belongs to the amino acid-polyamine-organocation (APC) superfamily. Spore germination protein (SGP) (TC 2.A.3.9) family.</text>
</comment>
<feature type="transmembrane region" description="Helical" evidence="8">
    <location>
        <begin position="157"/>
        <end position="174"/>
    </location>
</feature>
<dbReference type="PANTHER" id="PTHR34975">
    <property type="entry name" value="SPORE GERMINATION PROTEIN A2"/>
    <property type="match status" value="1"/>
</dbReference>
<dbReference type="OrthoDB" id="2078716at2"/>
<dbReference type="InterPro" id="IPR004761">
    <property type="entry name" value="Spore_GerAB"/>
</dbReference>